<evidence type="ECO:0000256" key="4">
    <source>
        <dbReference type="ARBA" id="ARBA00023002"/>
    </source>
</evidence>
<dbReference type="PRINTS" id="PR00411">
    <property type="entry name" value="PNDRDTASEI"/>
</dbReference>
<dbReference type="InterPro" id="IPR036188">
    <property type="entry name" value="FAD/NAD-bd_sf"/>
</dbReference>
<dbReference type="Pfam" id="PF07992">
    <property type="entry name" value="Pyr_redox_2"/>
    <property type="match status" value="1"/>
</dbReference>
<dbReference type="SUPFAM" id="SSF55424">
    <property type="entry name" value="FAD/NAD-linked reductases, dimerisation (C-terminal) domain"/>
    <property type="match status" value="1"/>
</dbReference>
<dbReference type="InterPro" id="IPR012999">
    <property type="entry name" value="Pyr_OxRdtase_I_AS"/>
</dbReference>
<evidence type="ECO:0000256" key="7">
    <source>
        <dbReference type="PIRSR" id="PIRSR000350-2"/>
    </source>
</evidence>
<dbReference type="InterPro" id="IPR016156">
    <property type="entry name" value="FAD/NAD-linked_Rdtase_dimer_sf"/>
</dbReference>
<evidence type="ECO:0000259" key="11">
    <source>
        <dbReference type="Pfam" id="PF02852"/>
    </source>
</evidence>
<evidence type="ECO:0000256" key="6">
    <source>
        <dbReference type="ARBA" id="ARBA00023284"/>
    </source>
</evidence>
<dbReference type="GO" id="GO:0004362">
    <property type="term" value="F:glutathione-disulfide reductase (NADPH) activity"/>
    <property type="evidence" value="ECO:0007669"/>
    <property type="project" value="TreeGrafter"/>
</dbReference>
<keyword evidence="14" id="KW-1185">Reference proteome</keyword>
<dbReference type="InterPro" id="IPR001100">
    <property type="entry name" value="Pyr_nuc-diS_OxRdtase"/>
</dbReference>
<keyword evidence="8" id="KW-0547">Nucleotide-binding</keyword>
<reference evidence="13" key="1">
    <citation type="submission" date="2012-02" db="EMBL/GenBank/DDBJ databases">
        <title>The complete genome of Frateuria aurantia DSM 6220.</title>
        <authorList>
            <consortium name="US DOE Joint Genome Institute (JGI-PGF)"/>
            <person name="Lucas S."/>
            <person name="Copeland A."/>
            <person name="Lapidus A."/>
            <person name="Glavina del Rio T."/>
            <person name="Dalin E."/>
            <person name="Tice H."/>
            <person name="Bruce D."/>
            <person name="Goodwin L."/>
            <person name="Pitluck S."/>
            <person name="Peters L."/>
            <person name="Ovchinnikova G."/>
            <person name="Teshima H."/>
            <person name="Kyrpides N."/>
            <person name="Mavromatis K."/>
            <person name="Ivanova N."/>
            <person name="Brettin T."/>
            <person name="Detter J.C."/>
            <person name="Han C."/>
            <person name="Larimer F."/>
            <person name="Land M."/>
            <person name="Hauser L."/>
            <person name="Markowitz V."/>
            <person name="Cheng J.-F."/>
            <person name="Hugenholtz P."/>
            <person name="Woyke T."/>
            <person name="Wu D."/>
            <person name="Brambilla E."/>
            <person name="Klenk H.-P."/>
            <person name="Eisen J.A."/>
        </authorList>
    </citation>
    <scope>NUCLEOTIDE SEQUENCE</scope>
    <source>
        <strain evidence="13">DSM 6220</strain>
    </source>
</reference>
<dbReference type="Gene3D" id="3.30.390.30">
    <property type="match status" value="1"/>
</dbReference>
<evidence type="ECO:0000256" key="2">
    <source>
        <dbReference type="ARBA" id="ARBA00022630"/>
    </source>
</evidence>
<gene>
    <name evidence="13" type="ordered locus">Fraau_1633</name>
</gene>
<dbReference type="InterPro" id="IPR046952">
    <property type="entry name" value="GSHR/TRXR-like"/>
</dbReference>
<evidence type="ECO:0000256" key="3">
    <source>
        <dbReference type="ARBA" id="ARBA00022827"/>
    </source>
</evidence>
<dbReference type="GO" id="GO:0005829">
    <property type="term" value="C:cytosol"/>
    <property type="evidence" value="ECO:0007669"/>
    <property type="project" value="TreeGrafter"/>
</dbReference>
<sequence length="450" mass="47823">MSRTFDFIVIGAGSGGVAAARRAASHGARVAIIEQARVGGTCVLRGCVPKKLLMYASRHGAALAEASDFGWQWPAAPEFSMSHWARAKATETARLEQLYRQLLADSGVELVPGRARLEAGGEIVVGQQHLQGPHILLATGASADHSLIPGAEQAAGSDEVLDLQRLPGRLTILGGGYIAVEFASILAGLGCAASMRYRGDLPLRGFDPDIRRRIATSLQQQGIALHAGALPQQVTRRADGWQLHVGTGSETTDYLMVALGRRPNTAGLGLERVGLELTAGGAVPVDAQLQTAVRGLYAVGDITHRKDLTPVAVAEGRWLADRLFAASERPPPSLQHVPTAVFSLTPAASVGLAEGECPPGTAVYESDFRPMRLAFGTSRERCYLKLLASPVDRKVLGIHMHGNDAPEIIQSLAMAVTAGLSKDDFDRTMALHPSTAEEFVLMGKPKRYLC</sequence>
<dbReference type="GO" id="GO:0034599">
    <property type="term" value="P:cellular response to oxidative stress"/>
    <property type="evidence" value="ECO:0007669"/>
    <property type="project" value="TreeGrafter"/>
</dbReference>
<evidence type="ECO:0000259" key="12">
    <source>
        <dbReference type="Pfam" id="PF07992"/>
    </source>
</evidence>
<dbReference type="eggNOG" id="COG1249">
    <property type="taxonomic scope" value="Bacteria"/>
</dbReference>
<dbReference type="EMBL" id="CP003350">
    <property type="protein sequence ID" value="AFC86048.1"/>
    <property type="molecule type" value="Genomic_DNA"/>
</dbReference>
<dbReference type="RefSeq" id="WP_014403053.1">
    <property type="nucleotide sequence ID" value="NC_017033.1"/>
</dbReference>
<evidence type="ECO:0000313" key="14">
    <source>
        <dbReference type="Proteomes" id="UP000005234"/>
    </source>
</evidence>
<feature type="binding site" evidence="8">
    <location>
        <begin position="174"/>
        <end position="181"/>
    </location>
    <ligand>
        <name>NAD(+)</name>
        <dbReference type="ChEBI" id="CHEBI:57540"/>
    </ligand>
</feature>
<dbReference type="InterPro" id="IPR023753">
    <property type="entry name" value="FAD/NAD-binding_dom"/>
</dbReference>
<evidence type="ECO:0000256" key="10">
    <source>
        <dbReference type="RuleBase" id="RU003691"/>
    </source>
</evidence>
<feature type="disulfide bond" description="Redox-active" evidence="9">
    <location>
        <begin position="42"/>
        <end position="47"/>
    </location>
</feature>
<comment type="similarity">
    <text evidence="1 10">Belongs to the class-I pyridine nucleotide-disulfide oxidoreductase family.</text>
</comment>
<keyword evidence="13" id="KW-0670">Pyruvate</keyword>
<feature type="domain" description="Pyridine nucleotide-disulphide oxidoreductase dimerisation" evidence="11">
    <location>
        <begin position="337"/>
        <end position="440"/>
    </location>
</feature>
<accession>H8L6W2</accession>
<evidence type="ECO:0000256" key="8">
    <source>
        <dbReference type="PIRSR" id="PIRSR000350-3"/>
    </source>
</evidence>
<organism evidence="13 14">
    <name type="scientific">Frateuria aurantia (strain ATCC 33424 / DSM 6220 / KCTC 2777 / LMG 1558 / NBRC 3245 / NCIMB 13370)</name>
    <name type="common">Acetobacter aurantius</name>
    <dbReference type="NCBI Taxonomy" id="767434"/>
    <lineage>
        <taxon>Bacteria</taxon>
        <taxon>Pseudomonadati</taxon>
        <taxon>Pseudomonadota</taxon>
        <taxon>Gammaproteobacteria</taxon>
        <taxon>Lysobacterales</taxon>
        <taxon>Rhodanobacteraceae</taxon>
        <taxon>Frateuria</taxon>
    </lineage>
</organism>
<name>H8L6W2_FRAAD</name>
<dbReference type="OrthoDB" id="6132190at2"/>
<protein>
    <submittedName>
        <fullName evidence="13">Pyruvate/2-oxoglutarate dehydrogenase complex, dihydrolipoamide dehydrogenase component</fullName>
    </submittedName>
</protein>
<keyword evidence="6 10" id="KW-0676">Redox-active center</keyword>
<dbReference type="SUPFAM" id="SSF51905">
    <property type="entry name" value="FAD/NAD(P)-binding domain"/>
    <property type="match status" value="1"/>
</dbReference>
<feature type="binding site" evidence="8">
    <location>
        <position position="51"/>
    </location>
    <ligand>
        <name>FAD</name>
        <dbReference type="ChEBI" id="CHEBI:57692"/>
    </ligand>
</feature>
<dbReference type="Gene3D" id="3.50.50.60">
    <property type="entry name" value="FAD/NAD(P)-binding domain"/>
    <property type="match status" value="2"/>
</dbReference>
<dbReference type="GO" id="GO:0006749">
    <property type="term" value="P:glutathione metabolic process"/>
    <property type="evidence" value="ECO:0007669"/>
    <property type="project" value="TreeGrafter"/>
</dbReference>
<dbReference type="PIRSF" id="PIRSF000350">
    <property type="entry name" value="Mercury_reductase_MerA"/>
    <property type="match status" value="1"/>
</dbReference>
<evidence type="ECO:0000256" key="5">
    <source>
        <dbReference type="ARBA" id="ARBA00023157"/>
    </source>
</evidence>
<dbReference type="InterPro" id="IPR004099">
    <property type="entry name" value="Pyr_nucl-diS_OxRdtase_dimer"/>
</dbReference>
<dbReference type="AlphaFoldDB" id="H8L6W2"/>
<keyword evidence="2 10" id="KW-0285">Flavoprotein</keyword>
<evidence type="ECO:0000256" key="9">
    <source>
        <dbReference type="PIRSR" id="PIRSR000350-4"/>
    </source>
</evidence>
<dbReference type="PANTHER" id="PTHR42737:SF2">
    <property type="entry name" value="GLUTATHIONE REDUCTASE"/>
    <property type="match status" value="1"/>
</dbReference>
<dbReference type="PROSITE" id="PS00076">
    <property type="entry name" value="PYRIDINE_REDOX_1"/>
    <property type="match status" value="1"/>
</dbReference>
<dbReference type="HOGENOM" id="CLU_016755_2_1_6"/>
<proteinExistence type="inferred from homology"/>
<keyword evidence="3 8" id="KW-0274">FAD</keyword>
<dbReference type="Proteomes" id="UP000005234">
    <property type="component" value="Chromosome"/>
</dbReference>
<dbReference type="PANTHER" id="PTHR42737">
    <property type="entry name" value="GLUTATHIONE REDUCTASE"/>
    <property type="match status" value="1"/>
</dbReference>
<dbReference type="KEGG" id="fau:Fraau_1633"/>
<feature type="binding site" evidence="8">
    <location>
        <position position="260"/>
    </location>
    <ligand>
        <name>NAD(+)</name>
        <dbReference type="ChEBI" id="CHEBI:57540"/>
    </ligand>
</feature>
<dbReference type="STRING" id="767434.Fraau_1633"/>
<dbReference type="PRINTS" id="PR00368">
    <property type="entry name" value="FADPNR"/>
</dbReference>
<evidence type="ECO:0000256" key="1">
    <source>
        <dbReference type="ARBA" id="ARBA00007532"/>
    </source>
</evidence>
<dbReference type="GO" id="GO:0050660">
    <property type="term" value="F:flavin adenine dinucleotide binding"/>
    <property type="evidence" value="ECO:0007669"/>
    <property type="project" value="InterPro"/>
</dbReference>
<keyword evidence="8" id="KW-0520">NAD</keyword>
<dbReference type="GO" id="GO:0045454">
    <property type="term" value="P:cell redox homeostasis"/>
    <property type="evidence" value="ECO:0007669"/>
    <property type="project" value="InterPro"/>
</dbReference>
<feature type="domain" description="FAD/NAD(P)-binding" evidence="12">
    <location>
        <begin position="5"/>
        <end position="316"/>
    </location>
</feature>
<keyword evidence="5" id="KW-1015">Disulfide bond</keyword>
<feature type="active site" description="Proton acceptor" evidence="7">
    <location>
        <position position="432"/>
    </location>
</feature>
<evidence type="ECO:0000313" key="13">
    <source>
        <dbReference type="EMBL" id="AFC86048.1"/>
    </source>
</evidence>
<comment type="cofactor">
    <cofactor evidence="8">
        <name>FAD</name>
        <dbReference type="ChEBI" id="CHEBI:57692"/>
    </cofactor>
    <text evidence="8">Binds 1 FAD per subunit.</text>
</comment>
<feature type="binding site" evidence="8">
    <location>
        <position position="301"/>
    </location>
    <ligand>
        <name>FAD</name>
        <dbReference type="ChEBI" id="CHEBI:57692"/>
    </ligand>
</feature>
<keyword evidence="4 10" id="KW-0560">Oxidoreductase</keyword>
<dbReference type="Pfam" id="PF02852">
    <property type="entry name" value="Pyr_redox_dim"/>
    <property type="match status" value="1"/>
</dbReference>